<sequence length="110" mass="12448">MGNAWLNKNEIGDTNGPEFLKAARGYVYHIGLSEEQVAGEVDKNEEAPANVLVLVRTENRGVKRRQTDTIDLKRIKELAALDQQLNNGVVLKWLYIRPESCDLDDIIEQI</sequence>
<keyword evidence="2" id="KW-1185">Reference proteome</keyword>
<proteinExistence type="predicted"/>
<protein>
    <recommendedName>
        <fullName evidence="3">CRN-like protein</fullName>
    </recommendedName>
</protein>
<evidence type="ECO:0000313" key="1">
    <source>
        <dbReference type="EMBL" id="CEG48438.1"/>
    </source>
</evidence>
<evidence type="ECO:0000313" key="2">
    <source>
        <dbReference type="Proteomes" id="UP000054928"/>
    </source>
</evidence>
<accession>A0A0P1B3J5</accession>
<dbReference type="RefSeq" id="XP_024584807.1">
    <property type="nucleotide sequence ID" value="XM_024719516.1"/>
</dbReference>
<reference evidence="2" key="1">
    <citation type="submission" date="2014-09" db="EMBL/GenBank/DDBJ databases">
        <authorList>
            <person name="Sharma Rahul"/>
            <person name="Thines Marco"/>
        </authorList>
    </citation>
    <scope>NUCLEOTIDE SEQUENCE [LARGE SCALE GENOMIC DNA]</scope>
</reference>
<organism evidence="1 2">
    <name type="scientific">Plasmopara halstedii</name>
    <name type="common">Downy mildew of sunflower</name>
    <dbReference type="NCBI Taxonomy" id="4781"/>
    <lineage>
        <taxon>Eukaryota</taxon>
        <taxon>Sar</taxon>
        <taxon>Stramenopiles</taxon>
        <taxon>Oomycota</taxon>
        <taxon>Peronosporomycetes</taxon>
        <taxon>Peronosporales</taxon>
        <taxon>Peronosporaceae</taxon>
        <taxon>Plasmopara</taxon>
    </lineage>
</organism>
<dbReference type="EMBL" id="CCYD01002939">
    <property type="protein sequence ID" value="CEG48438.1"/>
    <property type="molecule type" value="Genomic_DNA"/>
</dbReference>
<name>A0A0P1B3J5_PLAHL</name>
<dbReference type="Proteomes" id="UP000054928">
    <property type="component" value="Unassembled WGS sequence"/>
</dbReference>
<dbReference type="GeneID" id="36401314"/>
<evidence type="ECO:0008006" key="3">
    <source>
        <dbReference type="Google" id="ProtNLM"/>
    </source>
</evidence>
<dbReference type="AlphaFoldDB" id="A0A0P1B3J5"/>